<gene>
    <name evidence="1" type="ORF">ANN_07289</name>
</gene>
<evidence type="ECO:0000313" key="2">
    <source>
        <dbReference type="Proteomes" id="UP001148838"/>
    </source>
</evidence>
<organism evidence="1 2">
    <name type="scientific">Periplaneta americana</name>
    <name type="common">American cockroach</name>
    <name type="synonym">Blatta americana</name>
    <dbReference type="NCBI Taxonomy" id="6978"/>
    <lineage>
        <taxon>Eukaryota</taxon>
        <taxon>Metazoa</taxon>
        <taxon>Ecdysozoa</taxon>
        <taxon>Arthropoda</taxon>
        <taxon>Hexapoda</taxon>
        <taxon>Insecta</taxon>
        <taxon>Pterygota</taxon>
        <taxon>Neoptera</taxon>
        <taxon>Polyneoptera</taxon>
        <taxon>Dictyoptera</taxon>
        <taxon>Blattodea</taxon>
        <taxon>Blattoidea</taxon>
        <taxon>Blattidae</taxon>
        <taxon>Blattinae</taxon>
        <taxon>Periplaneta</taxon>
    </lineage>
</organism>
<name>A0ABQ8TFT5_PERAM</name>
<sequence>MGSVKRTGPMETGRTPENIEKVITALQQSPTFSARRHTLTPILSNRSQSRRLDLDLSFHPHKMQVVRQLNANKLNRLHFCRQMQQDQLLLDVLLMSDEANFHVSGLKMIIKE</sequence>
<dbReference type="Proteomes" id="UP001148838">
    <property type="component" value="Unassembled WGS sequence"/>
</dbReference>
<protein>
    <submittedName>
        <fullName evidence="1">Uncharacterized protein</fullName>
    </submittedName>
</protein>
<dbReference type="EMBL" id="JAJSOF020000011">
    <property type="protein sequence ID" value="KAJ4445481.1"/>
    <property type="molecule type" value="Genomic_DNA"/>
</dbReference>
<proteinExistence type="predicted"/>
<evidence type="ECO:0000313" key="1">
    <source>
        <dbReference type="EMBL" id="KAJ4445481.1"/>
    </source>
</evidence>
<keyword evidence="2" id="KW-1185">Reference proteome</keyword>
<comment type="caution">
    <text evidence="1">The sequence shown here is derived from an EMBL/GenBank/DDBJ whole genome shotgun (WGS) entry which is preliminary data.</text>
</comment>
<reference evidence="1 2" key="1">
    <citation type="journal article" date="2022" name="Allergy">
        <title>Genome assembly and annotation of Periplaneta americana reveal a comprehensive cockroach allergen profile.</title>
        <authorList>
            <person name="Wang L."/>
            <person name="Xiong Q."/>
            <person name="Saelim N."/>
            <person name="Wang L."/>
            <person name="Nong W."/>
            <person name="Wan A.T."/>
            <person name="Shi M."/>
            <person name="Liu X."/>
            <person name="Cao Q."/>
            <person name="Hui J.H.L."/>
            <person name="Sookrung N."/>
            <person name="Leung T.F."/>
            <person name="Tungtrongchitr A."/>
            <person name="Tsui S.K.W."/>
        </authorList>
    </citation>
    <scope>NUCLEOTIDE SEQUENCE [LARGE SCALE GENOMIC DNA]</scope>
    <source>
        <strain evidence="1">PWHHKU_190912</strain>
    </source>
</reference>
<accession>A0ABQ8TFT5</accession>